<sequence length="130" mass="13417">MSAATITNTEVTATTSAAATLAAARRNAGKLRLTVRGRRVLASLLLAPFAVVGGFALTQVEGAAADNAAHATGAESFKTHTVLAGESLWDIAEEIADGRDIRDVVAEIQRLNVLDSASLSAGQEIALPNY</sequence>
<proteinExistence type="predicted"/>
<evidence type="ECO:0000259" key="2">
    <source>
        <dbReference type="PROSITE" id="PS51782"/>
    </source>
</evidence>
<dbReference type="SMART" id="SM00257">
    <property type="entry name" value="LysM"/>
    <property type="match status" value="1"/>
</dbReference>
<dbReference type="Pfam" id="PF01476">
    <property type="entry name" value="LysM"/>
    <property type="match status" value="1"/>
</dbReference>
<dbReference type="InterPro" id="IPR036779">
    <property type="entry name" value="LysM_dom_sf"/>
</dbReference>
<keyword evidence="4" id="KW-1185">Reference proteome</keyword>
<gene>
    <name evidence="3" type="ORF">ACFSUQ_08990</name>
</gene>
<keyword evidence="1" id="KW-0812">Transmembrane</keyword>
<accession>A0ABW5RKJ1</accession>
<evidence type="ECO:0000313" key="3">
    <source>
        <dbReference type="EMBL" id="MFD2675424.1"/>
    </source>
</evidence>
<dbReference type="InterPro" id="IPR018392">
    <property type="entry name" value="LysM"/>
</dbReference>
<dbReference type="EMBL" id="JBHUNF010000009">
    <property type="protein sequence ID" value="MFD2675424.1"/>
    <property type="molecule type" value="Genomic_DNA"/>
</dbReference>
<keyword evidence="1" id="KW-1133">Transmembrane helix</keyword>
<dbReference type="Proteomes" id="UP001597453">
    <property type="component" value="Unassembled WGS sequence"/>
</dbReference>
<dbReference type="CDD" id="cd00118">
    <property type="entry name" value="LysM"/>
    <property type="match status" value="1"/>
</dbReference>
<organism evidence="3 4">
    <name type="scientific">Gulosibacter bifidus</name>
    <dbReference type="NCBI Taxonomy" id="272239"/>
    <lineage>
        <taxon>Bacteria</taxon>
        <taxon>Bacillati</taxon>
        <taxon>Actinomycetota</taxon>
        <taxon>Actinomycetes</taxon>
        <taxon>Micrococcales</taxon>
        <taxon>Microbacteriaceae</taxon>
        <taxon>Gulosibacter</taxon>
    </lineage>
</organism>
<dbReference type="Gene3D" id="3.10.350.10">
    <property type="entry name" value="LysM domain"/>
    <property type="match status" value="1"/>
</dbReference>
<feature type="transmembrane region" description="Helical" evidence="1">
    <location>
        <begin position="40"/>
        <end position="57"/>
    </location>
</feature>
<feature type="domain" description="LysM" evidence="2">
    <location>
        <begin position="78"/>
        <end position="127"/>
    </location>
</feature>
<name>A0ABW5RKJ1_9MICO</name>
<dbReference type="RefSeq" id="WP_066058192.1">
    <property type="nucleotide sequence ID" value="NZ_JBHUNF010000009.1"/>
</dbReference>
<dbReference type="PROSITE" id="PS51782">
    <property type="entry name" value="LYSM"/>
    <property type="match status" value="1"/>
</dbReference>
<evidence type="ECO:0000256" key="1">
    <source>
        <dbReference type="SAM" id="Phobius"/>
    </source>
</evidence>
<comment type="caution">
    <text evidence="3">The sequence shown here is derived from an EMBL/GenBank/DDBJ whole genome shotgun (WGS) entry which is preliminary data.</text>
</comment>
<evidence type="ECO:0000313" key="4">
    <source>
        <dbReference type="Proteomes" id="UP001597453"/>
    </source>
</evidence>
<protein>
    <submittedName>
        <fullName evidence="3">LysM peptidoglycan-binding domain-containing protein</fullName>
    </submittedName>
</protein>
<keyword evidence="1" id="KW-0472">Membrane</keyword>
<reference evidence="4" key="1">
    <citation type="journal article" date="2019" name="Int. J. Syst. Evol. Microbiol.">
        <title>The Global Catalogue of Microorganisms (GCM) 10K type strain sequencing project: providing services to taxonomists for standard genome sequencing and annotation.</title>
        <authorList>
            <consortium name="The Broad Institute Genomics Platform"/>
            <consortium name="The Broad Institute Genome Sequencing Center for Infectious Disease"/>
            <person name="Wu L."/>
            <person name="Ma J."/>
        </authorList>
    </citation>
    <scope>NUCLEOTIDE SEQUENCE [LARGE SCALE GENOMIC DNA]</scope>
    <source>
        <strain evidence="4">TISTR 1511</strain>
    </source>
</reference>